<organism evidence="1 2">
    <name type="scientific">Avena sativa</name>
    <name type="common">Oat</name>
    <dbReference type="NCBI Taxonomy" id="4498"/>
    <lineage>
        <taxon>Eukaryota</taxon>
        <taxon>Viridiplantae</taxon>
        <taxon>Streptophyta</taxon>
        <taxon>Embryophyta</taxon>
        <taxon>Tracheophyta</taxon>
        <taxon>Spermatophyta</taxon>
        <taxon>Magnoliopsida</taxon>
        <taxon>Liliopsida</taxon>
        <taxon>Poales</taxon>
        <taxon>Poaceae</taxon>
        <taxon>BOP clade</taxon>
        <taxon>Pooideae</taxon>
        <taxon>Poodae</taxon>
        <taxon>Poeae</taxon>
        <taxon>Poeae Chloroplast Group 1 (Aveneae type)</taxon>
        <taxon>Aveninae</taxon>
        <taxon>Avena</taxon>
    </lineage>
</organism>
<evidence type="ECO:0000313" key="2">
    <source>
        <dbReference type="Proteomes" id="UP001732700"/>
    </source>
</evidence>
<dbReference type="EnsemblPlants" id="AVESA.00010b.r2.1CG0086610.1">
    <property type="protein sequence ID" value="AVESA.00010b.r2.1CG0086610.1.CDS.1"/>
    <property type="gene ID" value="AVESA.00010b.r2.1CG0086610"/>
</dbReference>
<dbReference type="Proteomes" id="UP001732700">
    <property type="component" value="Chromosome 1C"/>
</dbReference>
<protein>
    <submittedName>
        <fullName evidence="1">Uncharacterized protein</fullName>
    </submittedName>
</protein>
<evidence type="ECO:0000313" key="1">
    <source>
        <dbReference type="EnsemblPlants" id="AVESA.00010b.r2.1CG0086610.1.CDS.1"/>
    </source>
</evidence>
<accession>A0ACD5TMN8</accession>
<sequence length="355" mass="39912">MACERPPPLPKKPESLPAAPTTICALGDDLLREIFLRLPSLPTLVRAALTCHSSLRAVRSTPAFRRRFRELHPPPLLGIFLDIFEYDTPAFRPLRLRSDPDLTAAISGSDFFLIRLPGGDKGSDPQWVISDCHDGYVLLFSCNTDHMAIYNPLTRALHLFPKPPAEIREDVRFEFHVLSPEEDQGPFRVIFVCHEDDGAQTAVLSSETREWQIFPWVDAASMQPALQPEDEKYSSDSGKLVNGFIYWIEASQASARVLNTTTLQFSQINLPPHIEGQGALTAGETRDGKLCIVCIVKFTLVIWLWGTDDDGFERWMLDKTFPLEQAIDDLGHCFMGDQVILKILAIENDFVYLSA</sequence>
<proteinExistence type="predicted"/>
<keyword evidence="2" id="KW-1185">Reference proteome</keyword>
<reference evidence="1" key="1">
    <citation type="submission" date="2021-05" db="EMBL/GenBank/DDBJ databases">
        <authorList>
            <person name="Scholz U."/>
            <person name="Mascher M."/>
            <person name="Fiebig A."/>
        </authorList>
    </citation>
    <scope>NUCLEOTIDE SEQUENCE [LARGE SCALE GENOMIC DNA]</scope>
</reference>
<name>A0ACD5TMN8_AVESA</name>
<reference evidence="1" key="2">
    <citation type="submission" date="2025-09" db="UniProtKB">
        <authorList>
            <consortium name="EnsemblPlants"/>
        </authorList>
    </citation>
    <scope>IDENTIFICATION</scope>
</reference>